<dbReference type="Pfam" id="PF04984">
    <property type="entry name" value="Phage_sheath_1"/>
    <property type="match status" value="1"/>
</dbReference>
<evidence type="ECO:0000259" key="2">
    <source>
        <dbReference type="Pfam" id="PF04984"/>
    </source>
</evidence>
<dbReference type="Gene3D" id="3.40.50.11780">
    <property type="match status" value="1"/>
</dbReference>
<reference evidence="4" key="1">
    <citation type="journal article" date="2021" name="PeerJ">
        <title>Extensive microbial diversity within the chicken gut microbiome revealed by metagenomics and culture.</title>
        <authorList>
            <person name="Gilroy R."/>
            <person name="Ravi A."/>
            <person name="Getino M."/>
            <person name="Pursley I."/>
            <person name="Horton D.L."/>
            <person name="Alikhan N.F."/>
            <person name="Baker D."/>
            <person name="Gharbi K."/>
            <person name="Hall N."/>
            <person name="Watson M."/>
            <person name="Adriaenssens E.M."/>
            <person name="Foster-Nyarko E."/>
            <person name="Jarju S."/>
            <person name="Secka A."/>
            <person name="Antonio M."/>
            <person name="Oren A."/>
            <person name="Chaudhuri R.R."/>
            <person name="La Ragione R."/>
            <person name="Hildebrand F."/>
            <person name="Pallen M.J."/>
        </authorList>
    </citation>
    <scope>NUCLEOTIDE SEQUENCE</scope>
    <source>
        <strain evidence="4">ChiSxjej5B17-1746</strain>
    </source>
</reference>
<dbReference type="PANTHER" id="PTHR35861">
    <property type="match status" value="1"/>
</dbReference>
<feature type="domain" description="Tail sheath protein subtilisin-like" evidence="2">
    <location>
        <begin position="186"/>
        <end position="359"/>
    </location>
</feature>
<evidence type="ECO:0000256" key="1">
    <source>
        <dbReference type="ARBA" id="ARBA00008005"/>
    </source>
</evidence>
<name>A0A9D1R2A1_9BACT</name>
<gene>
    <name evidence="4" type="ORF">H9874_06570</name>
</gene>
<organism evidence="4 5">
    <name type="scientific">Candidatus Bilophila faecipullorum</name>
    <dbReference type="NCBI Taxonomy" id="2838482"/>
    <lineage>
        <taxon>Bacteria</taxon>
        <taxon>Pseudomonadati</taxon>
        <taxon>Thermodesulfobacteriota</taxon>
        <taxon>Desulfovibrionia</taxon>
        <taxon>Desulfovibrionales</taxon>
        <taxon>Desulfovibrionaceae</taxon>
        <taxon>Bilophila</taxon>
    </lineage>
</organism>
<dbReference type="InterPro" id="IPR035089">
    <property type="entry name" value="Phage_sheath_subtilisin"/>
</dbReference>
<evidence type="ECO:0000259" key="3">
    <source>
        <dbReference type="Pfam" id="PF17482"/>
    </source>
</evidence>
<proteinExistence type="inferred from homology"/>
<dbReference type="InterPro" id="IPR020287">
    <property type="entry name" value="Tail_sheath_C"/>
</dbReference>
<comment type="similarity">
    <text evidence="1">Belongs to the myoviridae tail sheath protein family.</text>
</comment>
<dbReference type="InterPro" id="IPR052042">
    <property type="entry name" value="Tail_sheath_structural"/>
</dbReference>
<comment type="caution">
    <text evidence="4">The sequence shown here is derived from an EMBL/GenBank/DDBJ whole genome shotgun (WGS) entry which is preliminary data.</text>
</comment>
<dbReference type="Proteomes" id="UP000824264">
    <property type="component" value="Unassembled WGS sequence"/>
</dbReference>
<accession>A0A9D1R2A1</accession>
<dbReference type="Pfam" id="PF17482">
    <property type="entry name" value="Phage_sheath_1C"/>
    <property type="match status" value="1"/>
</dbReference>
<evidence type="ECO:0000313" key="5">
    <source>
        <dbReference type="Proteomes" id="UP000824264"/>
    </source>
</evidence>
<evidence type="ECO:0000313" key="4">
    <source>
        <dbReference type="EMBL" id="HIW78791.1"/>
    </source>
</evidence>
<protein>
    <submittedName>
        <fullName evidence="4">Phage tail sheath subtilisin-like domain-containing protein</fullName>
    </submittedName>
</protein>
<dbReference type="AlphaFoldDB" id="A0A9D1R2A1"/>
<reference evidence="4" key="2">
    <citation type="submission" date="2021-04" db="EMBL/GenBank/DDBJ databases">
        <authorList>
            <person name="Gilroy R."/>
        </authorList>
    </citation>
    <scope>NUCLEOTIDE SEQUENCE</scope>
    <source>
        <strain evidence="4">ChiSxjej5B17-1746</strain>
    </source>
</reference>
<dbReference type="PANTHER" id="PTHR35861:SF1">
    <property type="entry name" value="PHAGE TAIL SHEATH PROTEIN"/>
    <property type="match status" value="1"/>
</dbReference>
<dbReference type="EMBL" id="DXGI01000246">
    <property type="protein sequence ID" value="HIW78791.1"/>
    <property type="molecule type" value="Genomic_DNA"/>
</dbReference>
<feature type="domain" description="Tail sheath protein C-terminal" evidence="3">
    <location>
        <begin position="370"/>
        <end position="465"/>
    </location>
</feature>
<sequence>MAANFLHGVETVEVKKGGVPINVVKSAVVGLVGIAPTGPVNTPTLILSADDAAAFGPALDGFTIPQALDAIYDHGYGTVIVINVLDPSMHCESAADETLVFTAVNGKATLAHPAISGLILKDSEAVTTYIEGEDYTVTPSTGVVTRLSSGSIPAGAAVMATYTYADPAKVTAGDVIGAIDENGDRTGFAALEACYQLFGFEPKILIAPGFCTQKSVATDMVARGEKLKAMALIDAPIGTTFQEAIAGRGPLGAINFAFASQYAALCYPHVRVYSADKDADVLEPLSQRLAGVMCKTDNDEGYWKSPSNEAIQGITGAELALTAKIDDPQSQVNLLNEQGIVTVFNSYGSGFKIWGNRTSAYPSETGMETFICVRRTKDIIDESIRYSSAQFIDRPISKPLIDAILESVNGFFRKLIGDGALLGGTAWFDTGRNPETELKKGHLLVSYKVTPPPPLERLTYETEITGEYLVTLGGGSSE</sequence>